<dbReference type="GO" id="GO:0008237">
    <property type="term" value="F:metallopeptidase activity"/>
    <property type="evidence" value="ECO:0007669"/>
    <property type="project" value="InterPro"/>
</dbReference>
<dbReference type="EMBL" id="LN890656">
    <property type="protein sequence ID" value="CUS06343.1"/>
    <property type="molecule type" value="Genomic_DNA"/>
</dbReference>
<sequence length="636" mass="70282">MNRVSTSIPWRRRAFLALLVMALLLIPSAALAQSAPPSSDGLEPGEHVTYEQEVPINVVFVGYEEGDLALGDMEAVLPAAYAPIVRYPAFYGLAGRDMGLNFTFDYSTYFADAAFEDDFFGYLADTGTPGPMTLFQSDYNAQVNNVLDVTDPVLYIDGPSAEWWLMDNAGRLGVDPAQGYTIFFINWYSRPDFQFHVYTKTDAPDPDTGYNFGEVRDSRKMIAWGGSHGRTWFYDLSAGPEAWTDNWNVDDPDLDGDGVEDYRMPPIWEYAAGGFRDPAALSEDLGLVARFVAINLLFTPSPLYDPLVSSPGPEGDKILHVEMFELDGNGRVQGTHYYNAPLAGELMSDFQPYYDWQSAVDLNPRAIAGVQRTLRIFSGRALLQGCWQNFGTPFAQMFCFFDRNYGRFVPAYGPQDYVAAQFAFHTTATRMGDQFGLLGFADDDWVTGTPSYVFTFGAREYRELGYGFTSTVVHEGGHHIGLSHPHDGYDAEMGLDYGPGGSLYFAWSGDEADSVMNYLGTTNLFGMFNQDSMNRYIFAGYLNWANMILADIVAHPDAASVQAYVDAAEAAAMLAQDAFWAWDYDAAAAHARTAYEQIGLAAMQLGISTDMVAPMRAITPTGAPPKEGDPIRFPNN</sequence>
<feature type="chain" id="PRO_5007903906" evidence="1">
    <location>
        <begin position="33"/>
        <end position="636"/>
    </location>
</feature>
<gene>
    <name evidence="2" type="ORF">CFX0092_B0809</name>
</gene>
<feature type="signal peptide" evidence="1">
    <location>
        <begin position="1"/>
        <end position="32"/>
    </location>
</feature>
<dbReference type="InterPro" id="IPR024079">
    <property type="entry name" value="MetalloPept_cat_dom_sf"/>
</dbReference>
<evidence type="ECO:0000256" key="1">
    <source>
        <dbReference type="SAM" id="SignalP"/>
    </source>
</evidence>
<keyword evidence="3" id="KW-1185">Reference proteome</keyword>
<keyword evidence="1" id="KW-0732">Signal</keyword>
<evidence type="ECO:0000313" key="3">
    <source>
        <dbReference type="Proteomes" id="UP000215027"/>
    </source>
</evidence>
<proteinExistence type="predicted"/>
<dbReference type="AlphaFoldDB" id="A0A170PK40"/>
<protein>
    <submittedName>
        <fullName evidence="2">Uncharacterized protein</fullName>
    </submittedName>
</protein>
<dbReference type="OrthoDB" id="733404at2"/>
<reference evidence="2" key="1">
    <citation type="submission" date="2016-01" db="EMBL/GenBank/DDBJ databases">
        <authorList>
            <person name="Mcilroy J.S."/>
            <person name="Karst M S."/>
            <person name="Albertsen M."/>
        </authorList>
    </citation>
    <scope>NUCLEOTIDE SEQUENCE</scope>
    <source>
        <strain evidence="2">Cfx-K</strain>
    </source>
</reference>
<dbReference type="RefSeq" id="WP_095045624.1">
    <property type="nucleotide sequence ID" value="NZ_LN890656.1"/>
</dbReference>
<organism evidence="2 3">
    <name type="scientific">Candidatus Promineifilum breve</name>
    <dbReference type="NCBI Taxonomy" id="1806508"/>
    <lineage>
        <taxon>Bacteria</taxon>
        <taxon>Bacillati</taxon>
        <taxon>Chloroflexota</taxon>
        <taxon>Ardenticatenia</taxon>
        <taxon>Candidatus Promineifilales</taxon>
        <taxon>Candidatus Promineifilaceae</taxon>
        <taxon>Candidatus Promineifilum</taxon>
    </lineage>
</organism>
<dbReference type="KEGG" id="pbf:CFX0092_B0809"/>
<dbReference type="Gene3D" id="3.40.390.10">
    <property type="entry name" value="Collagenase (Catalytic Domain)"/>
    <property type="match status" value="1"/>
</dbReference>
<dbReference type="SUPFAM" id="SSF55486">
    <property type="entry name" value="Metalloproteases ('zincins'), catalytic domain"/>
    <property type="match status" value="1"/>
</dbReference>
<accession>A0A170PK40</accession>
<name>A0A170PK40_9CHLR</name>
<dbReference type="Proteomes" id="UP000215027">
    <property type="component" value="Chromosome II"/>
</dbReference>
<evidence type="ECO:0000313" key="2">
    <source>
        <dbReference type="EMBL" id="CUS06343.1"/>
    </source>
</evidence>